<evidence type="ECO:0000256" key="1">
    <source>
        <dbReference type="ARBA" id="ARBA00004141"/>
    </source>
</evidence>
<dbReference type="OrthoDB" id="4521223at2759"/>
<evidence type="ECO:0000256" key="2">
    <source>
        <dbReference type="ARBA" id="ARBA00022692"/>
    </source>
</evidence>
<keyword evidence="4" id="KW-0472">Membrane</keyword>
<dbReference type="Proteomes" id="UP000266188">
    <property type="component" value="Unassembled WGS sequence"/>
</dbReference>
<name>A0A3A2Z4D5_9EURO</name>
<dbReference type="GO" id="GO:0016020">
    <property type="term" value="C:membrane"/>
    <property type="evidence" value="ECO:0007669"/>
    <property type="project" value="UniProtKB-SubCell"/>
</dbReference>
<comment type="subcellular location">
    <subcellularLocation>
        <location evidence="1">Membrane</location>
        <topology evidence="1">Multi-pass membrane protein</topology>
    </subcellularLocation>
</comment>
<keyword evidence="6" id="KW-0732">Signal</keyword>
<accession>A0A3A2Z4D5</accession>
<feature type="compositionally biased region" description="Basic and acidic residues" evidence="5">
    <location>
        <begin position="35"/>
        <end position="50"/>
    </location>
</feature>
<feature type="signal peptide" evidence="6">
    <location>
        <begin position="1"/>
        <end position="25"/>
    </location>
</feature>
<organism evidence="7 8">
    <name type="scientific">Aspergillus sclerotialis</name>
    <dbReference type="NCBI Taxonomy" id="2070753"/>
    <lineage>
        <taxon>Eukaryota</taxon>
        <taxon>Fungi</taxon>
        <taxon>Dikarya</taxon>
        <taxon>Ascomycota</taxon>
        <taxon>Pezizomycotina</taxon>
        <taxon>Eurotiomycetes</taxon>
        <taxon>Eurotiomycetidae</taxon>
        <taxon>Eurotiales</taxon>
        <taxon>Aspergillaceae</taxon>
        <taxon>Aspergillus</taxon>
        <taxon>Aspergillus subgen. Polypaecilum</taxon>
    </lineage>
</organism>
<dbReference type="STRING" id="2070753.A0A3A2Z4D5"/>
<evidence type="ECO:0000313" key="8">
    <source>
        <dbReference type="Proteomes" id="UP000266188"/>
    </source>
</evidence>
<proteinExistence type="predicted"/>
<keyword evidence="3" id="KW-1133">Transmembrane helix</keyword>
<evidence type="ECO:0000256" key="5">
    <source>
        <dbReference type="SAM" id="MobiDB-lite"/>
    </source>
</evidence>
<sequence>MILEGAMIVIACVCMTAFHPGYCFGGKWQEAEWKTKNKHDSERNYEETPLKDLGPGSRDG</sequence>
<comment type="caution">
    <text evidence="7">The sequence shown here is derived from an EMBL/GenBank/DDBJ whole genome shotgun (WGS) entry which is preliminary data.</text>
</comment>
<dbReference type="InterPro" id="IPR007568">
    <property type="entry name" value="RTA1"/>
</dbReference>
<evidence type="ECO:0000313" key="7">
    <source>
        <dbReference type="EMBL" id="RJE17053.1"/>
    </source>
</evidence>
<feature type="region of interest" description="Disordered" evidence="5">
    <location>
        <begin position="35"/>
        <end position="60"/>
    </location>
</feature>
<evidence type="ECO:0000256" key="6">
    <source>
        <dbReference type="SAM" id="SignalP"/>
    </source>
</evidence>
<evidence type="ECO:0000256" key="3">
    <source>
        <dbReference type="ARBA" id="ARBA00022989"/>
    </source>
</evidence>
<reference evidence="8" key="1">
    <citation type="submission" date="2017-02" db="EMBL/GenBank/DDBJ databases">
        <authorList>
            <person name="Tafer H."/>
            <person name="Lopandic K."/>
        </authorList>
    </citation>
    <scope>NUCLEOTIDE SEQUENCE [LARGE SCALE GENOMIC DNA]</scope>
    <source>
        <strain evidence="8">CBS 366.77</strain>
    </source>
</reference>
<protein>
    <submittedName>
        <fullName evidence="7">Uncharacterized protein</fullName>
    </submittedName>
</protein>
<gene>
    <name evidence="7" type="ORF">PHISCL_10610</name>
</gene>
<feature type="chain" id="PRO_5017290266" evidence="6">
    <location>
        <begin position="26"/>
        <end position="60"/>
    </location>
</feature>
<keyword evidence="8" id="KW-1185">Reference proteome</keyword>
<evidence type="ECO:0000256" key="4">
    <source>
        <dbReference type="ARBA" id="ARBA00023136"/>
    </source>
</evidence>
<dbReference type="EMBL" id="MVGC01001750">
    <property type="protein sequence ID" value="RJE17053.1"/>
    <property type="molecule type" value="Genomic_DNA"/>
</dbReference>
<dbReference type="Pfam" id="PF04479">
    <property type="entry name" value="RTA1"/>
    <property type="match status" value="1"/>
</dbReference>
<keyword evidence="2" id="KW-0812">Transmembrane</keyword>
<dbReference type="AlphaFoldDB" id="A0A3A2Z4D5"/>